<evidence type="ECO:0000259" key="2">
    <source>
        <dbReference type="PROSITE" id="PS51903"/>
    </source>
</evidence>
<comment type="caution">
    <text evidence="3">The sequence shown here is derived from an EMBL/GenBank/DDBJ whole genome shotgun (WGS) entry which is preliminary data.</text>
</comment>
<organism evidence="3 4">
    <name type="scientific">Streptomyces cinnamoneus</name>
    <name type="common">Streptoverticillium cinnamoneum</name>
    <dbReference type="NCBI Taxonomy" id="53446"/>
    <lineage>
        <taxon>Bacteria</taxon>
        <taxon>Bacillati</taxon>
        <taxon>Actinomycetota</taxon>
        <taxon>Actinomycetes</taxon>
        <taxon>Kitasatosporales</taxon>
        <taxon>Streptomycetaceae</taxon>
        <taxon>Streptomyces</taxon>
        <taxon>Streptomyces cinnamoneus group</taxon>
    </lineage>
</organism>
<dbReference type="AlphaFoldDB" id="A0A918TP48"/>
<proteinExistence type="predicted"/>
<dbReference type="Pfam" id="PF02861">
    <property type="entry name" value="Clp_N"/>
    <property type="match status" value="2"/>
</dbReference>
<dbReference type="PROSITE" id="PS51903">
    <property type="entry name" value="CLP_R"/>
    <property type="match status" value="1"/>
</dbReference>
<accession>A0A918TP48</accession>
<dbReference type="RefSeq" id="WP_190110627.1">
    <property type="nucleotide sequence ID" value="NZ_BMVB01000010.1"/>
</dbReference>
<feature type="domain" description="Clp R" evidence="2">
    <location>
        <begin position="2"/>
        <end position="191"/>
    </location>
</feature>
<dbReference type="Proteomes" id="UP000646244">
    <property type="component" value="Unassembled WGS sequence"/>
</dbReference>
<evidence type="ECO:0000313" key="4">
    <source>
        <dbReference type="Proteomes" id="UP000646244"/>
    </source>
</evidence>
<reference evidence="3" key="1">
    <citation type="journal article" date="2014" name="Int. J. Syst. Evol. Microbiol.">
        <title>Complete genome sequence of Corynebacterium casei LMG S-19264T (=DSM 44701T), isolated from a smear-ripened cheese.</title>
        <authorList>
            <consortium name="US DOE Joint Genome Institute (JGI-PGF)"/>
            <person name="Walter F."/>
            <person name="Albersmeier A."/>
            <person name="Kalinowski J."/>
            <person name="Ruckert C."/>
        </authorList>
    </citation>
    <scope>NUCLEOTIDE SEQUENCE</scope>
    <source>
        <strain evidence="3">JCM 4633</strain>
    </source>
</reference>
<dbReference type="InterPro" id="IPR004176">
    <property type="entry name" value="Clp_R_N"/>
</dbReference>
<dbReference type="SUPFAM" id="SSF81923">
    <property type="entry name" value="Double Clp-N motif"/>
    <property type="match status" value="2"/>
</dbReference>
<dbReference type="InterPro" id="IPR036628">
    <property type="entry name" value="Clp_N_dom_sf"/>
</dbReference>
<dbReference type="EMBL" id="BMVB01000010">
    <property type="protein sequence ID" value="GHC54829.1"/>
    <property type="molecule type" value="Genomic_DNA"/>
</dbReference>
<dbReference type="GO" id="GO:0006508">
    <property type="term" value="P:proteolysis"/>
    <property type="evidence" value="ECO:0007669"/>
    <property type="project" value="UniProtKB-KW"/>
</dbReference>
<sequence length="194" mass="21317">MFHRFTKEARDVVVDAQEQARSLRHPQIGPEHLLLAVVHRDRAPGAATLARLGITPQACRAALTAPAAAFDEGDAEALRAFGIDLDAVRGRAEDVFGRGALDAVPPPAQETRRLFGRDRERKRHLPFTRRARKALERSLREALERRDDRIGVEHVLLGVLDTEDRATAGLFRRLGTDTAAVRADVVADLGRAAA</sequence>
<reference evidence="3" key="2">
    <citation type="submission" date="2020-09" db="EMBL/GenBank/DDBJ databases">
        <authorList>
            <person name="Sun Q."/>
            <person name="Ohkuma M."/>
        </authorList>
    </citation>
    <scope>NUCLEOTIDE SEQUENCE</scope>
    <source>
        <strain evidence="3">JCM 4633</strain>
    </source>
</reference>
<evidence type="ECO:0000313" key="3">
    <source>
        <dbReference type="EMBL" id="GHC54829.1"/>
    </source>
</evidence>
<dbReference type="Gene3D" id="1.10.1780.10">
    <property type="entry name" value="Clp, N-terminal domain"/>
    <property type="match status" value="2"/>
</dbReference>
<name>A0A918TP48_STRCJ</name>
<protein>
    <submittedName>
        <fullName evidence="3">Clp protease</fullName>
    </submittedName>
</protein>
<evidence type="ECO:0000256" key="1">
    <source>
        <dbReference type="PROSITE-ProRule" id="PRU01251"/>
    </source>
</evidence>
<gene>
    <name evidence="3" type="ORF">GCM10010507_33810</name>
</gene>
<keyword evidence="1" id="KW-0677">Repeat</keyword>
<dbReference type="GO" id="GO:0008233">
    <property type="term" value="F:peptidase activity"/>
    <property type="evidence" value="ECO:0007669"/>
    <property type="project" value="UniProtKB-KW"/>
</dbReference>
<keyword evidence="3" id="KW-0645">Protease</keyword>
<keyword evidence="3" id="KW-0378">Hydrolase</keyword>